<feature type="non-terminal residue" evidence="2">
    <location>
        <position position="1"/>
    </location>
</feature>
<name>A0A6G0VKL9_APHCR</name>
<evidence type="ECO:0000313" key="3">
    <source>
        <dbReference type="Proteomes" id="UP000478052"/>
    </source>
</evidence>
<proteinExistence type="predicted"/>
<keyword evidence="3" id="KW-1185">Reference proteome</keyword>
<feature type="domain" description="Transposable element P transposase-like C-terminal" evidence="1">
    <location>
        <begin position="11"/>
        <end position="39"/>
    </location>
</feature>
<dbReference type="Proteomes" id="UP000478052">
    <property type="component" value="Unassembled WGS sequence"/>
</dbReference>
<dbReference type="InterPro" id="IPR022242">
    <property type="entry name" value="TNP-like_C"/>
</dbReference>
<reference evidence="2 3" key="1">
    <citation type="submission" date="2019-08" db="EMBL/GenBank/DDBJ databases">
        <title>Whole genome of Aphis craccivora.</title>
        <authorList>
            <person name="Voronova N.V."/>
            <person name="Shulinski R.S."/>
            <person name="Bandarenka Y.V."/>
            <person name="Zhorov D.G."/>
            <person name="Warner D."/>
        </authorList>
    </citation>
    <scope>NUCLEOTIDE SEQUENCE [LARGE SCALE GENOMIC DNA]</scope>
    <source>
        <strain evidence="2">180601</strain>
        <tissue evidence="2">Whole Body</tissue>
    </source>
</reference>
<gene>
    <name evidence="2" type="ORF">FWK35_00034908</name>
</gene>
<accession>A0A6G0VKL9</accession>
<evidence type="ECO:0000313" key="2">
    <source>
        <dbReference type="EMBL" id="KAF0693974.1"/>
    </source>
</evidence>
<comment type="caution">
    <text evidence="2">The sequence shown here is derived from an EMBL/GenBank/DDBJ whole genome shotgun (WGS) entry which is preliminary data.</text>
</comment>
<protein>
    <recommendedName>
        <fullName evidence="1">Transposable element P transposase-like C-terminal domain-containing protein</fullName>
    </recommendedName>
</protein>
<dbReference type="EMBL" id="VUJU01015430">
    <property type="protein sequence ID" value="KAF0693974.1"/>
    <property type="molecule type" value="Genomic_DNA"/>
</dbReference>
<dbReference type="AlphaFoldDB" id="A0A6G0VKL9"/>
<organism evidence="2 3">
    <name type="scientific">Aphis craccivora</name>
    <name type="common">Cowpea aphid</name>
    <dbReference type="NCBI Taxonomy" id="307492"/>
    <lineage>
        <taxon>Eukaryota</taxon>
        <taxon>Metazoa</taxon>
        <taxon>Ecdysozoa</taxon>
        <taxon>Arthropoda</taxon>
        <taxon>Hexapoda</taxon>
        <taxon>Insecta</taxon>
        <taxon>Pterygota</taxon>
        <taxon>Neoptera</taxon>
        <taxon>Paraneoptera</taxon>
        <taxon>Hemiptera</taxon>
        <taxon>Sternorrhyncha</taxon>
        <taxon>Aphidomorpha</taxon>
        <taxon>Aphidoidea</taxon>
        <taxon>Aphididae</taxon>
        <taxon>Aphidini</taxon>
        <taxon>Aphis</taxon>
        <taxon>Aphis</taxon>
    </lineage>
</organism>
<evidence type="ECO:0000259" key="1">
    <source>
        <dbReference type="Pfam" id="PF12596"/>
    </source>
</evidence>
<sequence>LNIPERSIEDEDQEYVVGYVAKLFLSKYPNLGYKTEKLNDNEAATSWIQLMAI</sequence>
<dbReference type="Pfam" id="PF12596">
    <property type="entry name" value="Tnp_P_element_C"/>
    <property type="match status" value="1"/>
</dbReference>